<keyword evidence="5" id="KW-1185">Reference proteome</keyword>
<evidence type="ECO:0000259" key="3">
    <source>
        <dbReference type="PROSITE" id="PS51746"/>
    </source>
</evidence>
<proteinExistence type="predicted"/>
<feature type="compositionally biased region" description="Basic and acidic residues" evidence="1">
    <location>
        <begin position="276"/>
        <end position="296"/>
    </location>
</feature>
<dbReference type="OrthoDB" id="9801841at2"/>
<keyword evidence="2" id="KW-0812">Transmembrane</keyword>
<comment type="caution">
    <text evidence="4">The sequence shown here is derived from an EMBL/GenBank/DDBJ whole genome shotgun (WGS) entry which is preliminary data.</text>
</comment>
<feature type="transmembrane region" description="Helical" evidence="2">
    <location>
        <begin position="312"/>
        <end position="333"/>
    </location>
</feature>
<accession>A0A4V6PVZ6</accession>
<dbReference type="PROSITE" id="PS51746">
    <property type="entry name" value="PPM_2"/>
    <property type="match status" value="1"/>
</dbReference>
<dbReference type="RefSeq" id="WP_133577337.1">
    <property type="nucleotide sequence ID" value="NZ_SNYC01000006.1"/>
</dbReference>
<dbReference type="InterPro" id="IPR036457">
    <property type="entry name" value="PPM-type-like_dom_sf"/>
</dbReference>
<feature type="domain" description="PPM-type phosphatase" evidence="3">
    <location>
        <begin position="5"/>
        <end position="247"/>
    </location>
</feature>
<dbReference type="GO" id="GO:0004722">
    <property type="term" value="F:protein serine/threonine phosphatase activity"/>
    <property type="evidence" value="ECO:0007669"/>
    <property type="project" value="InterPro"/>
</dbReference>
<dbReference type="EMBL" id="SNYC01000006">
    <property type="protein sequence ID" value="TDQ07359.1"/>
    <property type="molecule type" value="Genomic_DNA"/>
</dbReference>
<keyword evidence="2" id="KW-1133">Transmembrane helix</keyword>
<feature type="region of interest" description="Disordered" evidence="1">
    <location>
        <begin position="273"/>
        <end position="296"/>
    </location>
</feature>
<name>A0A4V6PVZ6_9SPHI</name>
<dbReference type="SUPFAM" id="SSF81606">
    <property type="entry name" value="PP2C-like"/>
    <property type="match status" value="1"/>
</dbReference>
<evidence type="ECO:0000256" key="2">
    <source>
        <dbReference type="SAM" id="Phobius"/>
    </source>
</evidence>
<evidence type="ECO:0000313" key="4">
    <source>
        <dbReference type="EMBL" id="TDQ07359.1"/>
    </source>
</evidence>
<protein>
    <submittedName>
        <fullName evidence="4">Serine/threonine protein phosphatase PrpC</fullName>
    </submittedName>
</protein>
<keyword evidence="2" id="KW-0472">Membrane</keyword>
<dbReference type="Gene3D" id="3.60.40.10">
    <property type="entry name" value="PPM-type phosphatase domain"/>
    <property type="match status" value="1"/>
</dbReference>
<dbReference type="InterPro" id="IPR015655">
    <property type="entry name" value="PP2C"/>
</dbReference>
<dbReference type="Proteomes" id="UP000295620">
    <property type="component" value="Unassembled WGS sequence"/>
</dbReference>
<dbReference type="SMART" id="SM00331">
    <property type="entry name" value="PP2C_SIG"/>
    <property type="match status" value="1"/>
</dbReference>
<dbReference type="InterPro" id="IPR001932">
    <property type="entry name" value="PPM-type_phosphatase-like_dom"/>
</dbReference>
<dbReference type="Pfam" id="PF13672">
    <property type="entry name" value="PP2C_2"/>
    <property type="match status" value="1"/>
</dbReference>
<dbReference type="CDD" id="cd00143">
    <property type="entry name" value="PP2Cc"/>
    <property type="match status" value="1"/>
</dbReference>
<gene>
    <name evidence="4" type="ORF">ATK78_3480</name>
</gene>
<organism evidence="4 5">
    <name type="scientific">Pedobacter metabolipauper</name>
    <dbReference type="NCBI Taxonomy" id="425513"/>
    <lineage>
        <taxon>Bacteria</taxon>
        <taxon>Pseudomonadati</taxon>
        <taxon>Bacteroidota</taxon>
        <taxon>Sphingobacteriia</taxon>
        <taxon>Sphingobacteriales</taxon>
        <taxon>Sphingobacteriaceae</taxon>
        <taxon>Pedobacter</taxon>
    </lineage>
</organism>
<sequence>MSKNYFGITDTGKVRSNNEDTFIAQKTTGSPLIVACVIDGVGGYSGGEIAAEIARHSILLNLSDPDPDLSGLMKKAIIDANEKIMTEKQQTKEYEGMACVLTLALVDLQKNLLHYAHVGDTRLYLLRDNSLVKLSKDQSFVGFMEDTGRLTEDQAMRHPKRNEINKALGFGADLVAQDDYIEIGQSPFLPGDVILLCSDGLSDMVNKKEITEILISESDLPEKGKLLIDAANKNGGADNITVVLVKNDNRSALHEITRPEPVISVVIPESTPETVLEDKSGQPDEHDKPNKPEPEFKTSVQERLMPARKPNIAVPILSILCLIFIATSVYLFWFNTNGTSANLKPQHISPAKDRRNTQEIKLQDTLNKLSGNTLILTDSLFKSPILLSESLLFNKDTLYIKAEKNMVIRADSSFKGTAIVVKPIARHVQLRNLTFENFKTAISLDNNALVLKDVKFNNCFNAVQSNYILSPNVFINGKISRINFTTDSIKPAAID</sequence>
<dbReference type="AlphaFoldDB" id="A0A4V6PVZ6"/>
<evidence type="ECO:0000313" key="5">
    <source>
        <dbReference type="Proteomes" id="UP000295620"/>
    </source>
</evidence>
<reference evidence="4 5" key="1">
    <citation type="submission" date="2019-03" db="EMBL/GenBank/DDBJ databases">
        <title>Genomic Encyclopedia of Archaeal and Bacterial Type Strains, Phase II (KMG-II): from individual species to whole genera.</title>
        <authorList>
            <person name="Goeker M."/>
        </authorList>
    </citation>
    <scope>NUCLEOTIDE SEQUENCE [LARGE SCALE GENOMIC DNA]</scope>
    <source>
        <strain evidence="4 5">DSM 19035</strain>
    </source>
</reference>
<dbReference type="PANTHER" id="PTHR47992">
    <property type="entry name" value="PROTEIN PHOSPHATASE"/>
    <property type="match status" value="1"/>
</dbReference>
<dbReference type="SMART" id="SM00332">
    <property type="entry name" value="PP2Cc"/>
    <property type="match status" value="1"/>
</dbReference>
<evidence type="ECO:0000256" key="1">
    <source>
        <dbReference type="SAM" id="MobiDB-lite"/>
    </source>
</evidence>